<name>A0A5M6CQF5_9BACT</name>
<dbReference type="AlphaFoldDB" id="A0A5M6CQF5"/>
<proteinExistence type="predicted"/>
<sequence length="68" mass="7986">METILAHPENQEQLEAIKAFLKALKIKFESKKEEKPNYDPEFVKMLLEGKKQIEEGRGVKISLEDLWK</sequence>
<dbReference type="Pfam" id="PF10884">
    <property type="entry name" value="DUF2683"/>
    <property type="match status" value="1"/>
</dbReference>
<evidence type="ECO:0000313" key="2">
    <source>
        <dbReference type="Proteomes" id="UP000323632"/>
    </source>
</evidence>
<dbReference type="Proteomes" id="UP000323632">
    <property type="component" value="Unassembled WGS sequence"/>
</dbReference>
<dbReference type="RefSeq" id="WP_150031970.1">
    <property type="nucleotide sequence ID" value="NZ_VWSH01000001.1"/>
</dbReference>
<dbReference type="InterPro" id="IPR020271">
    <property type="entry name" value="Uncharacterised_MJ1172"/>
</dbReference>
<protein>
    <submittedName>
        <fullName evidence="1">Uncharacterized protein</fullName>
    </submittedName>
</protein>
<accession>A0A5M6CQF5</accession>
<evidence type="ECO:0000313" key="1">
    <source>
        <dbReference type="EMBL" id="KAA5537394.1"/>
    </source>
</evidence>
<organism evidence="1 2">
    <name type="scientific">Taibaiella lutea</name>
    <dbReference type="NCBI Taxonomy" id="2608001"/>
    <lineage>
        <taxon>Bacteria</taxon>
        <taxon>Pseudomonadati</taxon>
        <taxon>Bacteroidota</taxon>
        <taxon>Chitinophagia</taxon>
        <taxon>Chitinophagales</taxon>
        <taxon>Chitinophagaceae</taxon>
        <taxon>Taibaiella</taxon>
    </lineage>
</organism>
<comment type="caution">
    <text evidence="1">The sequence shown here is derived from an EMBL/GenBank/DDBJ whole genome shotgun (WGS) entry which is preliminary data.</text>
</comment>
<reference evidence="1 2" key="1">
    <citation type="submission" date="2019-09" db="EMBL/GenBank/DDBJ databases">
        <title>Genome sequence and assembly of Taibaiella sp.</title>
        <authorList>
            <person name="Chhetri G."/>
        </authorList>
    </citation>
    <scope>NUCLEOTIDE SEQUENCE [LARGE SCALE GENOMIC DNA]</scope>
    <source>
        <strain evidence="1 2">KVB11</strain>
    </source>
</reference>
<keyword evidence="2" id="KW-1185">Reference proteome</keyword>
<gene>
    <name evidence="1" type="ORF">F0919_06880</name>
</gene>
<dbReference type="EMBL" id="VWSH01000001">
    <property type="protein sequence ID" value="KAA5537394.1"/>
    <property type="molecule type" value="Genomic_DNA"/>
</dbReference>